<name>A0A0C2M837_THEKT</name>
<evidence type="ECO:0000313" key="7">
    <source>
        <dbReference type="Proteomes" id="UP000031668"/>
    </source>
</evidence>
<keyword evidence="4" id="KW-0804">Transcription</keyword>
<comment type="subcellular location">
    <subcellularLocation>
        <location evidence="1">Nucleus</location>
    </subcellularLocation>
</comment>
<evidence type="ECO:0000256" key="2">
    <source>
        <dbReference type="ARBA" id="ARBA00009307"/>
    </source>
</evidence>
<dbReference type="PANTHER" id="PTHR12709:SF1">
    <property type="entry name" value="DNA-DIRECTED RNA POLYMERASE III SUBUNIT RPC8"/>
    <property type="match status" value="1"/>
</dbReference>
<dbReference type="SUPFAM" id="SSF88798">
    <property type="entry name" value="N-terminal, heterodimerisation domain of RBP7 (RpoE)"/>
    <property type="match status" value="1"/>
</dbReference>
<evidence type="ECO:0000256" key="3">
    <source>
        <dbReference type="ARBA" id="ARBA00022478"/>
    </source>
</evidence>
<keyword evidence="3 6" id="KW-0240">DNA-directed RNA polymerase</keyword>
<dbReference type="InterPro" id="IPR045113">
    <property type="entry name" value="Rpb7-like"/>
</dbReference>
<comment type="caution">
    <text evidence="6">The sequence shown here is derived from an EMBL/GenBank/DDBJ whole genome shotgun (WGS) entry which is preliminary data.</text>
</comment>
<dbReference type="OrthoDB" id="10256606at2759"/>
<dbReference type="InterPro" id="IPR012340">
    <property type="entry name" value="NA-bd_OB-fold"/>
</dbReference>
<gene>
    <name evidence="6" type="ORF">RF11_11625</name>
</gene>
<comment type="similarity">
    <text evidence="2">Belongs to the eukaryotic RPB7/RPC8 RNA polymerase subunit family.</text>
</comment>
<sequence length="193" mass="21671">MFMLVRLKILVEVKPQNFSEHEDQYIRNSILGRFVDKVVLNVGLFIAIHHIDSVEQPSIFPGSGSYFTHVEFTAVVFRPFIGELIEGRIKCINQNEIRLSIRFFEDIFIELPYSRGPTSSGPSIISGTLIYKDPKEGSNRKLAISEGDKCLVRVLKVKFNDVNLKLSKDKSISPLRVTATISEEGLGLVKSSG</sequence>
<dbReference type="PANTHER" id="PTHR12709">
    <property type="entry name" value="DNA-DIRECTED RNA POLYMERASE II, III"/>
    <property type="match status" value="1"/>
</dbReference>
<dbReference type="Gene3D" id="3.30.1490.120">
    <property type="entry name" value="RNA polymerase Rpb7-like, N-terminal domain"/>
    <property type="match status" value="1"/>
</dbReference>
<keyword evidence="7" id="KW-1185">Reference proteome</keyword>
<reference evidence="6 7" key="1">
    <citation type="journal article" date="2014" name="Genome Biol. Evol.">
        <title>The genome of the myxosporean Thelohanellus kitauei shows adaptations to nutrient acquisition within its fish host.</title>
        <authorList>
            <person name="Yang Y."/>
            <person name="Xiong J."/>
            <person name="Zhou Z."/>
            <person name="Huo F."/>
            <person name="Miao W."/>
            <person name="Ran C."/>
            <person name="Liu Y."/>
            <person name="Zhang J."/>
            <person name="Feng J."/>
            <person name="Wang M."/>
            <person name="Wang M."/>
            <person name="Wang L."/>
            <person name="Yao B."/>
        </authorList>
    </citation>
    <scope>NUCLEOTIDE SEQUENCE [LARGE SCALE GENOMIC DNA]</scope>
    <source>
        <strain evidence="6">Wuqing</strain>
    </source>
</reference>
<dbReference type="Pfam" id="PF03876">
    <property type="entry name" value="SHS2_Rpb7-N"/>
    <property type="match status" value="1"/>
</dbReference>
<organism evidence="6 7">
    <name type="scientific">Thelohanellus kitauei</name>
    <name type="common">Myxosporean</name>
    <dbReference type="NCBI Taxonomy" id="669202"/>
    <lineage>
        <taxon>Eukaryota</taxon>
        <taxon>Metazoa</taxon>
        <taxon>Cnidaria</taxon>
        <taxon>Myxozoa</taxon>
        <taxon>Myxosporea</taxon>
        <taxon>Bivalvulida</taxon>
        <taxon>Platysporina</taxon>
        <taxon>Myxobolidae</taxon>
        <taxon>Thelohanellus</taxon>
    </lineage>
</organism>
<dbReference type="InterPro" id="IPR005576">
    <property type="entry name" value="Rpb7-like_N"/>
</dbReference>
<proteinExistence type="inferred from homology"/>
<dbReference type="Proteomes" id="UP000031668">
    <property type="component" value="Unassembled WGS sequence"/>
</dbReference>
<evidence type="ECO:0000313" key="6">
    <source>
        <dbReference type="EMBL" id="KII63140.1"/>
    </source>
</evidence>
<feature type="domain" description="RNA polymerase Rpb7-like N-terminal" evidence="5">
    <location>
        <begin position="11"/>
        <end position="64"/>
    </location>
</feature>
<dbReference type="GO" id="GO:0006384">
    <property type="term" value="P:transcription initiation at RNA polymerase III promoter"/>
    <property type="evidence" value="ECO:0007669"/>
    <property type="project" value="TreeGrafter"/>
</dbReference>
<dbReference type="InterPro" id="IPR036898">
    <property type="entry name" value="RNA_pol_Rpb7-like_N_sf"/>
</dbReference>
<evidence type="ECO:0000256" key="4">
    <source>
        <dbReference type="ARBA" id="ARBA00023163"/>
    </source>
</evidence>
<evidence type="ECO:0000259" key="5">
    <source>
        <dbReference type="Pfam" id="PF03876"/>
    </source>
</evidence>
<dbReference type="EMBL" id="JWZT01004769">
    <property type="protein sequence ID" value="KII63140.1"/>
    <property type="molecule type" value="Genomic_DNA"/>
</dbReference>
<protein>
    <submittedName>
        <fullName evidence="6">DNA-directed RNA polymerase III subunit rpc8</fullName>
    </submittedName>
</protein>
<dbReference type="AlphaFoldDB" id="A0A0C2M837"/>
<dbReference type="Gene3D" id="2.40.50.140">
    <property type="entry name" value="Nucleic acid-binding proteins"/>
    <property type="match status" value="1"/>
</dbReference>
<evidence type="ECO:0000256" key="1">
    <source>
        <dbReference type="ARBA" id="ARBA00004123"/>
    </source>
</evidence>
<accession>A0A0C2M837</accession>
<dbReference type="GO" id="GO:0005666">
    <property type="term" value="C:RNA polymerase III complex"/>
    <property type="evidence" value="ECO:0007669"/>
    <property type="project" value="TreeGrafter"/>
</dbReference>